<dbReference type="InterPro" id="IPR036388">
    <property type="entry name" value="WH-like_DNA-bd_sf"/>
</dbReference>
<gene>
    <name evidence="2" type="ORF">I6U51_03900</name>
</gene>
<evidence type="ECO:0000259" key="1">
    <source>
        <dbReference type="Pfam" id="PF03551"/>
    </source>
</evidence>
<dbReference type="InterPro" id="IPR052509">
    <property type="entry name" value="Metal_resp_DNA-bind_regulator"/>
</dbReference>
<dbReference type="AlphaFoldDB" id="A0A934HTX7"/>
<dbReference type="PANTHER" id="PTHR33169">
    <property type="entry name" value="PADR-FAMILY TRANSCRIPTIONAL REGULATOR"/>
    <property type="match status" value="1"/>
</dbReference>
<dbReference type="EMBL" id="JAEEGB010000005">
    <property type="protein sequence ID" value="MBI6871849.1"/>
    <property type="molecule type" value="Genomic_DNA"/>
</dbReference>
<keyword evidence="3" id="KW-1185">Reference proteome</keyword>
<dbReference type="InterPro" id="IPR036390">
    <property type="entry name" value="WH_DNA-bd_sf"/>
</dbReference>
<dbReference type="InterPro" id="IPR005149">
    <property type="entry name" value="Tscrpt_reg_PadR_N"/>
</dbReference>
<dbReference type="SUPFAM" id="SSF46785">
    <property type="entry name" value="Winged helix' DNA-binding domain"/>
    <property type="match status" value="1"/>
</dbReference>
<organism evidence="2 3">
    <name type="scientific">Clostridium aciditolerans</name>
    <dbReference type="NCBI Taxonomy" id="339861"/>
    <lineage>
        <taxon>Bacteria</taxon>
        <taxon>Bacillati</taxon>
        <taxon>Bacillota</taxon>
        <taxon>Clostridia</taxon>
        <taxon>Eubacteriales</taxon>
        <taxon>Clostridiaceae</taxon>
        <taxon>Clostridium</taxon>
    </lineage>
</organism>
<protein>
    <submittedName>
        <fullName evidence="2">PadR family transcriptional regulator</fullName>
    </submittedName>
</protein>
<dbReference type="Proteomes" id="UP000622687">
    <property type="component" value="Unassembled WGS sequence"/>
</dbReference>
<sequence length="113" mass="13306">MEINKEMIKGYIESIILSLLEDEDLYGYDIAKKIRNTSQETFEIKEGTMYVVLKRLENNGLVESYWDDSISGGGRRKYHHITDKGKKYLENSQKEWQFFKSIIDKFLGEKKNG</sequence>
<dbReference type="RefSeq" id="WP_211141290.1">
    <property type="nucleotide sequence ID" value="NZ_JAEEGB010000005.1"/>
</dbReference>
<reference evidence="2" key="1">
    <citation type="submission" date="2020-12" db="EMBL/GenBank/DDBJ databases">
        <title>Clostridium thailandense sp. nov., a novel acetogenic bacterium isolated from peat land soil in Thailand.</title>
        <authorList>
            <person name="Chaikitkaew S."/>
            <person name="Birkeland N.K."/>
        </authorList>
    </citation>
    <scope>NUCLEOTIDE SEQUENCE</scope>
    <source>
        <strain evidence="2">DSM 17425</strain>
    </source>
</reference>
<dbReference type="PANTHER" id="PTHR33169:SF14">
    <property type="entry name" value="TRANSCRIPTIONAL REGULATOR RV3488"/>
    <property type="match status" value="1"/>
</dbReference>
<name>A0A934HTX7_9CLOT</name>
<comment type="caution">
    <text evidence="2">The sequence shown here is derived from an EMBL/GenBank/DDBJ whole genome shotgun (WGS) entry which is preliminary data.</text>
</comment>
<feature type="domain" description="Transcription regulator PadR N-terminal" evidence="1">
    <location>
        <begin position="16"/>
        <end position="90"/>
    </location>
</feature>
<evidence type="ECO:0000313" key="2">
    <source>
        <dbReference type="EMBL" id="MBI6871849.1"/>
    </source>
</evidence>
<dbReference type="InterPro" id="IPR011991">
    <property type="entry name" value="ArsR-like_HTH"/>
</dbReference>
<accession>A0A934HTX7</accession>
<dbReference type="Pfam" id="PF03551">
    <property type="entry name" value="PadR"/>
    <property type="match status" value="1"/>
</dbReference>
<proteinExistence type="predicted"/>
<evidence type="ECO:0000313" key="3">
    <source>
        <dbReference type="Proteomes" id="UP000622687"/>
    </source>
</evidence>
<dbReference type="CDD" id="cd00090">
    <property type="entry name" value="HTH_ARSR"/>
    <property type="match status" value="1"/>
</dbReference>
<dbReference type="Gene3D" id="1.10.10.10">
    <property type="entry name" value="Winged helix-like DNA-binding domain superfamily/Winged helix DNA-binding domain"/>
    <property type="match status" value="1"/>
</dbReference>